<dbReference type="Proteomes" id="UP000002675">
    <property type="component" value="Chromosome I"/>
</dbReference>
<dbReference type="NCBIfam" id="TIGR01662">
    <property type="entry name" value="HAD-SF-IIIA"/>
    <property type="match status" value="1"/>
</dbReference>
<dbReference type="GO" id="GO:0005975">
    <property type="term" value="P:carbohydrate metabolic process"/>
    <property type="evidence" value="ECO:0007669"/>
    <property type="project" value="InterPro"/>
</dbReference>
<proteinExistence type="inferred from homology"/>
<dbReference type="KEGG" id="vvy:VV0893"/>
<name>Q7MN24_VIBVY</name>
<dbReference type="NCBIfam" id="NF006506">
    <property type="entry name" value="PRK08942.1"/>
    <property type="match status" value="1"/>
</dbReference>
<dbReference type="HOGENOM" id="CLU_085077_3_0_6"/>
<dbReference type="PANTHER" id="PTHR42891">
    <property type="entry name" value="D-GLYCERO-BETA-D-MANNO-HEPTOSE-1,7-BISPHOSPHATE 7-PHOSPHATASE"/>
    <property type="match status" value="1"/>
</dbReference>
<protein>
    <recommendedName>
        <fullName evidence="8">D,D-heptose 1,7-bisphosphate phosphatase</fullName>
    </recommendedName>
</protein>
<evidence type="ECO:0000256" key="5">
    <source>
        <dbReference type="ARBA" id="ARBA00022801"/>
    </source>
</evidence>
<gene>
    <name evidence="9" type="ordered locus">VV0893</name>
</gene>
<keyword evidence="7" id="KW-0119">Carbohydrate metabolism</keyword>
<dbReference type="eggNOG" id="COG0241">
    <property type="taxonomic scope" value="Bacteria"/>
</dbReference>
<accession>Q7MN24</accession>
<dbReference type="SUPFAM" id="SSF56784">
    <property type="entry name" value="HAD-like"/>
    <property type="match status" value="1"/>
</dbReference>
<comment type="subcellular location">
    <subcellularLocation>
        <location evidence="1">Cytoplasm</location>
    </subcellularLocation>
</comment>
<evidence type="ECO:0000256" key="2">
    <source>
        <dbReference type="ARBA" id="ARBA00005628"/>
    </source>
</evidence>
<dbReference type="AlphaFoldDB" id="Q7MN24"/>
<keyword evidence="5" id="KW-0378">Hydrolase</keyword>
<dbReference type="STRING" id="672.VV93_v1c08300"/>
<evidence type="ECO:0000313" key="9">
    <source>
        <dbReference type="EMBL" id="BAC93657.1"/>
    </source>
</evidence>
<dbReference type="Gene3D" id="3.40.50.1000">
    <property type="entry name" value="HAD superfamily/HAD-like"/>
    <property type="match status" value="1"/>
</dbReference>
<dbReference type="GO" id="GO:0016791">
    <property type="term" value="F:phosphatase activity"/>
    <property type="evidence" value="ECO:0007669"/>
    <property type="project" value="InterPro"/>
</dbReference>
<dbReference type="InterPro" id="IPR006543">
    <property type="entry name" value="Histidinol-phos"/>
</dbReference>
<reference evidence="9 10" key="1">
    <citation type="journal article" date="2003" name="Genome Res.">
        <title>Comparative genome analysis of Vibrio vulnificus, a marine pathogen.</title>
        <authorList>
            <person name="Chen C.Y."/>
            <person name="Wu K.M."/>
            <person name="Chang Y.C."/>
            <person name="Chang C.H."/>
            <person name="Tsai H.C."/>
            <person name="Liao T.L."/>
            <person name="Liu Y.M."/>
            <person name="Chen H.J."/>
            <person name="Shen A.B."/>
            <person name="Li J.C."/>
            <person name="Su T.L."/>
            <person name="Shao C.P."/>
            <person name="Lee C.T."/>
            <person name="Hor L.I."/>
            <person name="Tsai S.F."/>
        </authorList>
    </citation>
    <scope>NUCLEOTIDE SEQUENCE [LARGE SCALE GENOMIC DNA]</scope>
    <source>
        <strain evidence="9 10">YJ016</strain>
    </source>
</reference>
<comment type="similarity">
    <text evidence="2">Belongs to the GmhB family.</text>
</comment>
<keyword evidence="6" id="KW-0862">Zinc</keyword>
<organism evidence="9 10">
    <name type="scientific">Vibrio vulnificus (strain YJ016)</name>
    <dbReference type="NCBI Taxonomy" id="196600"/>
    <lineage>
        <taxon>Bacteria</taxon>
        <taxon>Pseudomonadati</taxon>
        <taxon>Pseudomonadota</taxon>
        <taxon>Gammaproteobacteria</taxon>
        <taxon>Vibrionales</taxon>
        <taxon>Vibrionaceae</taxon>
        <taxon>Vibrio</taxon>
    </lineage>
</organism>
<dbReference type="GO" id="GO:0046872">
    <property type="term" value="F:metal ion binding"/>
    <property type="evidence" value="ECO:0007669"/>
    <property type="project" value="UniProtKB-KW"/>
</dbReference>
<dbReference type="InterPro" id="IPR004446">
    <property type="entry name" value="Heptose_bisP_phosphatase"/>
</dbReference>
<evidence type="ECO:0000256" key="8">
    <source>
        <dbReference type="ARBA" id="ARBA00031828"/>
    </source>
</evidence>
<evidence type="ECO:0000313" key="10">
    <source>
        <dbReference type="Proteomes" id="UP000002675"/>
    </source>
</evidence>
<dbReference type="Pfam" id="PF13242">
    <property type="entry name" value="Hydrolase_like"/>
    <property type="match status" value="1"/>
</dbReference>
<keyword evidence="3" id="KW-0963">Cytoplasm</keyword>
<dbReference type="EMBL" id="BA000037">
    <property type="protein sequence ID" value="BAC93657.1"/>
    <property type="molecule type" value="Genomic_DNA"/>
</dbReference>
<dbReference type="FunFam" id="3.40.50.1000:FF:000037">
    <property type="entry name" value="D,D-heptose 1,7-bisphosphate phosphatase"/>
    <property type="match status" value="1"/>
</dbReference>
<dbReference type="NCBIfam" id="TIGR00213">
    <property type="entry name" value="GmhB_yaeD"/>
    <property type="match status" value="1"/>
</dbReference>
<dbReference type="CDD" id="cd07503">
    <property type="entry name" value="HAD_HisB-N"/>
    <property type="match status" value="1"/>
</dbReference>
<evidence type="ECO:0000256" key="4">
    <source>
        <dbReference type="ARBA" id="ARBA00022723"/>
    </source>
</evidence>
<evidence type="ECO:0000256" key="6">
    <source>
        <dbReference type="ARBA" id="ARBA00022833"/>
    </source>
</evidence>
<sequence>MIFVYRGCFDDVPHGLETRNVALLRYNLGLYSFVTETDTLAKPAVFLDRDGVINVDHGYVHDEHDFEYIEGVFEATKALKDMGYLLVLVTNQSGIARGKFSEDRFLSLTQWMDWNFADNGVEFDGIYYCPHHAEHGVGDYKQDCDCRKPKPGMFISARDFLKIDMARSVMVGDKAEDMMAAEAAGVATKILVRTGKPVTQQGEQLATVVLDSIRDVPLYVKEQVKGR</sequence>
<dbReference type="GO" id="GO:0005737">
    <property type="term" value="C:cytoplasm"/>
    <property type="evidence" value="ECO:0007669"/>
    <property type="project" value="UniProtKB-SubCell"/>
</dbReference>
<dbReference type="InterPro" id="IPR006549">
    <property type="entry name" value="HAD-SF_hydro_IIIA"/>
</dbReference>
<evidence type="ECO:0000256" key="7">
    <source>
        <dbReference type="ARBA" id="ARBA00023277"/>
    </source>
</evidence>
<evidence type="ECO:0000256" key="1">
    <source>
        <dbReference type="ARBA" id="ARBA00004496"/>
    </source>
</evidence>
<dbReference type="InterPro" id="IPR036412">
    <property type="entry name" value="HAD-like_sf"/>
</dbReference>
<keyword evidence="4" id="KW-0479">Metal-binding</keyword>
<dbReference type="NCBIfam" id="TIGR01656">
    <property type="entry name" value="Histidinol-ppas"/>
    <property type="match status" value="1"/>
</dbReference>
<evidence type="ECO:0000256" key="3">
    <source>
        <dbReference type="ARBA" id="ARBA00022490"/>
    </source>
</evidence>
<dbReference type="PANTHER" id="PTHR42891:SF1">
    <property type="entry name" value="D-GLYCERO-BETA-D-MANNO-HEPTOSE-1,7-BISPHOSPHATE 7-PHOSPHATASE"/>
    <property type="match status" value="1"/>
</dbReference>
<dbReference type="InterPro" id="IPR023214">
    <property type="entry name" value="HAD_sf"/>
</dbReference>